<dbReference type="CDD" id="cd12797">
    <property type="entry name" value="M23_peptidase"/>
    <property type="match status" value="1"/>
</dbReference>
<reference evidence="2 3" key="1">
    <citation type="submission" date="2019-03" db="EMBL/GenBank/DDBJ databases">
        <title>Genomics of glacier-inhabiting Cryobacterium strains.</title>
        <authorList>
            <person name="Liu Q."/>
            <person name="Xin Y.-H."/>
        </authorList>
    </citation>
    <scope>NUCLEOTIDE SEQUENCE [LARGE SCALE GENOMIC DNA]</scope>
    <source>
        <strain evidence="2 3">Hh4</strain>
    </source>
</reference>
<accession>A0A4R9B9Z3</accession>
<dbReference type="InterPro" id="IPR011055">
    <property type="entry name" value="Dup_hybrid_motif"/>
</dbReference>
<dbReference type="EMBL" id="SOHH01000058">
    <property type="protein sequence ID" value="TFD78765.1"/>
    <property type="molecule type" value="Genomic_DNA"/>
</dbReference>
<feature type="domain" description="M23ase beta-sheet core" evidence="1">
    <location>
        <begin position="197"/>
        <end position="289"/>
    </location>
</feature>
<organism evidence="2 3">
    <name type="scientific">Cryobacterium fucosi</name>
    <dbReference type="NCBI Taxonomy" id="1259157"/>
    <lineage>
        <taxon>Bacteria</taxon>
        <taxon>Bacillati</taxon>
        <taxon>Actinomycetota</taxon>
        <taxon>Actinomycetes</taxon>
        <taxon>Micrococcales</taxon>
        <taxon>Microbacteriaceae</taxon>
        <taxon>Cryobacterium</taxon>
    </lineage>
</organism>
<dbReference type="SUPFAM" id="SSF51261">
    <property type="entry name" value="Duplicated hybrid motif"/>
    <property type="match status" value="1"/>
</dbReference>
<protein>
    <submittedName>
        <fullName evidence="2">M23 family metallopeptidase</fullName>
    </submittedName>
</protein>
<gene>
    <name evidence="2" type="ORF">E3T48_06975</name>
</gene>
<evidence type="ECO:0000313" key="2">
    <source>
        <dbReference type="EMBL" id="TFD78765.1"/>
    </source>
</evidence>
<name>A0A4R9B9Z3_9MICO</name>
<evidence type="ECO:0000313" key="3">
    <source>
        <dbReference type="Proteomes" id="UP000298313"/>
    </source>
</evidence>
<comment type="caution">
    <text evidence="2">The sequence shown here is derived from an EMBL/GenBank/DDBJ whole genome shotgun (WGS) entry which is preliminary data.</text>
</comment>
<keyword evidence="3" id="KW-1185">Reference proteome</keyword>
<dbReference type="Gene3D" id="2.70.70.10">
    <property type="entry name" value="Glucose Permease (Domain IIA)"/>
    <property type="match status" value="1"/>
</dbReference>
<sequence length="314" mass="33124">MPDRSVKMNRFIFGFQRRVWCPKCTPLSSSWRMVTTAMSRTPCPARLQGRATPIGLCRDRMITTPGARHASACFRGSEDRVDAEAEWARVVSARSAAWTSLAPTRSTVVRSVGGRGSPHQPGRGGPLHGCRPCGPGAHRMRHGGGMQLPRLVAAAALAAASFVPVAVPPPQPWVWPLSPPHRVLAEFVAPASVYSAGHRGLDLAAIDGEPVFAVSGGVVSFAGVVVDRPVLSIRHTGDLASSVEPVTAVVTAGETVALGQLVGHVAPGGHCSARCVHLGARLHGRYVSPRLYLGGIRRAVLLPLEGPSTLWGAR</sequence>
<evidence type="ECO:0000259" key="1">
    <source>
        <dbReference type="Pfam" id="PF01551"/>
    </source>
</evidence>
<dbReference type="InterPro" id="IPR016047">
    <property type="entry name" value="M23ase_b-sheet_dom"/>
</dbReference>
<dbReference type="AlphaFoldDB" id="A0A4R9B9Z3"/>
<dbReference type="Pfam" id="PF01551">
    <property type="entry name" value="Peptidase_M23"/>
    <property type="match status" value="1"/>
</dbReference>
<proteinExistence type="predicted"/>
<dbReference type="Proteomes" id="UP000298313">
    <property type="component" value="Unassembled WGS sequence"/>
</dbReference>
<dbReference type="OrthoDB" id="5245088at2"/>